<evidence type="ECO:0000313" key="4">
    <source>
        <dbReference type="Proteomes" id="UP000000226"/>
    </source>
</evidence>
<dbReference type="EMBL" id="CM002290">
    <property type="protein sequence ID" value="ESW27169.1"/>
    <property type="molecule type" value="Genomic_DNA"/>
</dbReference>
<proteinExistence type="predicted"/>
<dbReference type="OrthoDB" id="10451017at2759"/>
<feature type="region of interest" description="Disordered" evidence="1">
    <location>
        <begin position="1"/>
        <end position="25"/>
    </location>
</feature>
<gene>
    <name evidence="3" type="ORF">PHAVU_003G179800g</name>
</gene>
<organism evidence="3 4">
    <name type="scientific">Phaseolus vulgaris</name>
    <name type="common">Kidney bean</name>
    <name type="synonym">French bean</name>
    <dbReference type="NCBI Taxonomy" id="3885"/>
    <lineage>
        <taxon>Eukaryota</taxon>
        <taxon>Viridiplantae</taxon>
        <taxon>Streptophyta</taxon>
        <taxon>Embryophyta</taxon>
        <taxon>Tracheophyta</taxon>
        <taxon>Spermatophyta</taxon>
        <taxon>Magnoliopsida</taxon>
        <taxon>eudicotyledons</taxon>
        <taxon>Gunneridae</taxon>
        <taxon>Pentapetalae</taxon>
        <taxon>rosids</taxon>
        <taxon>fabids</taxon>
        <taxon>Fabales</taxon>
        <taxon>Fabaceae</taxon>
        <taxon>Papilionoideae</taxon>
        <taxon>50 kb inversion clade</taxon>
        <taxon>NPAAA clade</taxon>
        <taxon>indigoferoid/millettioid clade</taxon>
        <taxon>Phaseoleae</taxon>
        <taxon>Phaseolus</taxon>
    </lineage>
</organism>
<feature type="transmembrane region" description="Helical" evidence="2">
    <location>
        <begin position="127"/>
        <end position="147"/>
    </location>
</feature>
<keyword evidence="4" id="KW-1185">Reference proteome</keyword>
<keyword evidence="2" id="KW-0812">Transmembrane</keyword>
<dbReference type="Gramene" id="ESW27169">
    <property type="protein sequence ID" value="ESW27169"/>
    <property type="gene ID" value="PHAVU_003G179800g"/>
</dbReference>
<evidence type="ECO:0000313" key="3">
    <source>
        <dbReference type="EMBL" id="ESW27169.1"/>
    </source>
</evidence>
<feature type="transmembrane region" description="Helical" evidence="2">
    <location>
        <begin position="54"/>
        <end position="73"/>
    </location>
</feature>
<evidence type="ECO:0000256" key="1">
    <source>
        <dbReference type="SAM" id="MobiDB-lite"/>
    </source>
</evidence>
<name>V7CAL5_PHAVU</name>
<accession>V7CAL5</accession>
<dbReference type="AlphaFoldDB" id="V7CAL5"/>
<evidence type="ECO:0000256" key="2">
    <source>
        <dbReference type="SAM" id="Phobius"/>
    </source>
</evidence>
<dbReference type="Proteomes" id="UP000000226">
    <property type="component" value="Chromosome 3"/>
</dbReference>
<sequence length="172" mass="20206">MENDWPLKSHCGSVTQNKKKERERERKRYTHTLAAMVQWEIASSFLFMFRSMFYTSRIVFTVFSYYLSASNFSSEYAKKGKKMQKKNYEVVFVKTLEAAVHRSLPEFGCGRTQNKNRSINLCIQRSLCLSLPTISLLIYIALTNSLYKHFFQSVFVSSKRVIKSRCSWCDLK</sequence>
<reference evidence="4" key="1">
    <citation type="journal article" date="2014" name="Nat. Genet.">
        <title>A reference genome for common bean and genome-wide analysis of dual domestications.</title>
        <authorList>
            <person name="Schmutz J."/>
            <person name="McClean P.E."/>
            <person name="Mamidi S."/>
            <person name="Wu G.A."/>
            <person name="Cannon S.B."/>
            <person name="Grimwood J."/>
            <person name="Jenkins J."/>
            <person name="Shu S."/>
            <person name="Song Q."/>
            <person name="Chavarro C."/>
            <person name="Torres-Torres M."/>
            <person name="Geffroy V."/>
            <person name="Moghaddam S.M."/>
            <person name="Gao D."/>
            <person name="Abernathy B."/>
            <person name="Barry K."/>
            <person name="Blair M."/>
            <person name="Brick M.A."/>
            <person name="Chovatia M."/>
            <person name="Gepts P."/>
            <person name="Goodstein D.M."/>
            <person name="Gonzales M."/>
            <person name="Hellsten U."/>
            <person name="Hyten D.L."/>
            <person name="Jia G."/>
            <person name="Kelly J.D."/>
            <person name="Kudrna D."/>
            <person name="Lee R."/>
            <person name="Richard M.M."/>
            <person name="Miklas P.N."/>
            <person name="Osorno J.M."/>
            <person name="Rodrigues J."/>
            <person name="Thareau V."/>
            <person name="Urrea C.A."/>
            <person name="Wang M."/>
            <person name="Yu Y."/>
            <person name="Zhang M."/>
            <person name="Wing R.A."/>
            <person name="Cregan P.B."/>
            <person name="Rokhsar D.S."/>
            <person name="Jackson S.A."/>
        </authorList>
    </citation>
    <scope>NUCLEOTIDE SEQUENCE [LARGE SCALE GENOMIC DNA]</scope>
    <source>
        <strain evidence="4">cv. G19833</strain>
    </source>
</reference>
<keyword evidence="2" id="KW-0472">Membrane</keyword>
<protein>
    <submittedName>
        <fullName evidence="3">Uncharacterized protein</fullName>
    </submittedName>
</protein>
<keyword evidence="2" id="KW-1133">Transmembrane helix</keyword>
<dbReference type="SMR" id="V7CAL5"/>